<evidence type="ECO:0000313" key="4">
    <source>
        <dbReference type="Proteomes" id="UP000654670"/>
    </source>
</evidence>
<dbReference type="Proteomes" id="UP000654670">
    <property type="component" value="Unassembled WGS sequence"/>
</dbReference>
<feature type="transmembrane region" description="Helical" evidence="1">
    <location>
        <begin position="12"/>
        <end position="35"/>
    </location>
</feature>
<protein>
    <submittedName>
        <fullName evidence="3">Polysaccharide deacetylase familiy protein</fullName>
    </submittedName>
</protein>
<dbReference type="InterPro" id="IPR002509">
    <property type="entry name" value="NODB_dom"/>
</dbReference>
<dbReference type="PANTHER" id="PTHR10587:SF137">
    <property type="entry name" value="4-DEOXY-4-FORMAMIDO-L-ARABINOSE-PHOSPHOUNDECAPRENOL DEFORMYLASE ARND-RELATED"/>
    <property type="match status" value="1"/>
</dbReference>
<accession>A0A917S2E4</accession>
<organism evidence="3 4">
    <name type="scientific">Sporolactobacillus putidus</name>
    <dbReference type="NCBI Taxonomy" id="492735"/>
    <lineage>
        <taxon>Bacteria</taxon>
        <taxon>Bacillati</taxon>
        <taxon>Bacillota</taxon>
        <taxon>Bacilli</taxon>
        <taxon>Bacillales</taxon>
        <taxon>Sporolactobacillaceae</taxon>
        <taxon>Sporolactobacillus</taxon>
    </lineage>
</organism>
<feature type="domain" description="NodB homology" evidence="2">
    <location>
        <begin position="48"/>
        <end position="235"/>
    </location>
</feature>
<dbReference type="Gene3D" id="3.20.20.370">
    <property type="entry name" value="Glycoside hydrolase/deacetylase"/>
    <property type="match status" value="1"/>
</dbReference>
<evidence type="ECO:0000256" key="1">
    <source>
        <dbReference type="SAM" id="Phobius"/>
    </source>
</evidence>
<keyword evidence="4" id="KW-1185">Reference proteome</keyword>
<keyword evidence="1" id="KW-0472">Membrane</keyword>
<keyword evidence="1" id="KW-1133">Transmembrane helix</keyword>
<evidence type="ECO:0000259" key="2">
    <source>
        <dbReference type="PROSITE" id="PS51677"/>
    </source>
</evidence>
<proteinExistence type="predicted"/>
<dbReference type="InterPro" id="IPR011330">
    <property type="entry name" value="Glyco_hydro/deAcase_b/a-brl"/>
</dbReference>
<evidence type="ECO:0000313" key="3">
    <source>
        <dbReference type="EMBL" id="GGL52920.1"/>
    </source>
</evidence>
<keyword evidence="1" id="KW-0812">Transmembrane</keyword>
<dbReference type="GO" id="GO:0016810">
    <property type="term" value="F:hydrolase activity, acting on carbon-nitrogen (but not peptide) bonds"/>
    <property type="evidence" value="ECO:0007669"/>
    <property type="project" value="InterPro"/>
</dbReference>
<dbReference type="EMBL" id="BMOK01000005">
    <property type="protein sequence ID" value="GGL52920.1"/>
    <property type="molecule type" value="Genomic_DNA"/>
</dbReference>
<reference evidence="3" key="1">
    <citation type="journal article" date="2014" name="Int. J. Syst. Evol. Microbiol.">
        <title>Complete genome sequence of Corynebacterium casei LMG S-19264T (=DSM 44701T), isolated from a smear-ripened cheese.</title>
        <authorList>
            <consortium name="US DOE Joint Genome Institute (JGI-PGF)"/>
            <person name="Walter F."/>
            <person name="Albersmeier A."/>
            <person name="Kalinowski J."/>
            <person name="Ruckert C."/>
        </authorList>
    </citation>
    <scope>NUCLEOTIDE SEQUENCE</scope>
    <source>
        <strain evidence="3">JCM 15325</strain>
    </source>
</reference>
<dbReference type="RefSeq" id="WP_188802588.1">
    <property type="nucleotide sequence ID" value="NZ_BMOK01000005.1"/>
</dbReference>
<dbReference type="AlphaFoldDB" id="A0A917S2E4"/>
<gene>
    <name evidence="3" type="ORF">GCM10007968_16190</name>
</gene>
<dbReference type="SUPFAM" id="SSF88713">
    <property type="entry name" value="Glycoside hydrolase/deacetylase"/>
    <property type="match status" value="1"/>
</dbReference>
<sequence>MDRLIQTAWTVFLILLIMFALYSIIPTLSMRSFFFRGSARKKNSRGKEMVCLTFDDGPDARYTAQLLDVLKKNQVRATFFVVGERALKNPVLVKRMKSEGHLIGIHHYSHLSNWFLTPNGTRKQCRRAADAVASITGDRPVYYRPPWGHINLFLPFTSGGLRVVLWSAILGDWREALGKERLKKRILKHMRDGAVICLHDNGENPGADRDAPTNTIAALKEILPDARHRYDFVTVDELYEREHANRRNKKLS</sequence>
<comment type="caution">
    <text evidence="3">The sequence shown here is derived from an EMBL/GenBank/DDBJ whole genome shotgun (WGS) entry which is preliminary data.</text>
</comment>
<dbReference type="GO" id="GO:0005975">
    <property type="term" value="P:carbohydrate metabolic process"/>
    <property type="evidence" value="ECO:0007669"/>
    <property type="project" value="InterPro"/>
</dbReference>
<name>A0A917S2E4_9BACL</name>
<dbReference type="InterPro" id="IPR050248">
    <property type="entry name" value="Polysacc_deacetylase_ArnD"/>
</dbReference>
<reference evidence="3" key="2">
    <citation type="submission" date="2020-09" db="EMBL/GenBank/DDBJ databases">
        <authorList>
            <person name="Sun Q."/>
            <person name="Ohkuma M."/>
        </authorList>
    </citation>
    <scope>NUCLEOTIDE SEQUENCE</scope>
    <source>
        <strain evidence="3">JCM 15325</strain>
    </source>
</reference>
<dbReference type="CDD" id="cd10959">
    <property type="entry name" value="CE4_NodB_like_3"/>
    <property type="match status" value="1"/>
</dbReference>
<dbReference type="PANTHER" id="PTHR10587">
    <property type="entry name" value="GLYCOSYL TRANSFERASE-RELATED"/>
    <property type="match status" value="1"/>
</dbReference>
<dbReference type="PROSITE" id="PS51677">
    <property type="entry name" value="NODB"/>
    <property type="match status" value="1"/>
</dbReference>
<dbReference type="Pfam" id="PF01522">
    <property type="entry name" value="Polysacc_deac_1"/>
    <property type="match status" value="1"/>
</dbReference>